<evidence type="ECO:0000313" key="1">
    <source>
        <dbReference type="EMBL" id="GFY12314.1"/>
    </source>
</evidence>
<protein>
    <submittedName>
        <fullName evidence="1">Uncharacterized protein</fullName>
    </submittedName>
</protein>
<name>A0A8X6SEV1_TRICX</name>
<organism evidence="1 2">
    <name type="scientific">Trichonephila clavipes</name>
    <name type="common">Golden silk orbweaver</name>
    <name type="synonym">Nephila clavipes</name>
    <dbReference type="NCBI Taxonomy" id="2585209"/>
    <lineage>
        <taxon>Eukaryota</taxon>
        <taxon>Metazoa</taxon>
        <taxon>Ecdysozoa</taxon>
        <taxon>Arthropoda</taxon>
        <taxon>Chelicerata</taxon>
        <taxon>Arachnida</taxon>
        <taxon>Araneae</taxon>
        <taxon>Araneomorphae</taxon>
        <taxon>Entelegynae</taxon>
        <taxon>Araneoidea</taxon>
        <taxon>Nephilidae</taxon>
        <taxon>Trichonephila</taxon>
    </lineage>
</organism>
<dbReference type="EMBL" id="BMAU01021313">
    <property type="protein sequence ID" value="GFY12314.1"/>
    <property type="molecule type" value="Genomic_DNA"/>
</dbReference>
<proteinExistence type="predicted"/>
<keyword evidence="2" id="KW-1185">Reference proteome</keyword>
<reference evidence="1" key="1">
    <citation type="submission" date="2020-08" db="EMBL/GenBank/DDBJ databases">
        <title>Multicomponent nature underlies the extraordinary mechanical properties of spider dragline silk.</title>
        <authorList>
            <person name="Kono N."/>
            <person name="Nakamura H."/>
            <person name="Mori M."/>
            <person name="Yoshida Y."/>
            <person name="Ohtoshi R."/>
            <person name="Malay A.D."/>
            <person name="Moran D.A.P."/>
            <person name="Tomita M."/>
            <person name="Numata K."/>
            <person name="Arakawa K."/>
        </authorList>
    </citation>
    <scope>NUCLEOTIDE SEQUENCE</scope>
</reference>
<dbReference type="Proteomes" id="UP000887159">
    <property type="component" value="Unassembled WGS sequence"/>
</dbReference>
<evidence type="ECO:0000313" key="2">
    <source>
        <dbReference type="Proteomes" id="UP000887159"/>
    </source>
</evidence>
<sequence>MKKNFVCNIVFDEKNTVQAKQCDLNYFPTHHAVPDCPQGFCRPYKNATEKEFRSNEEMLAKVEAYFQSKDKSFNEKRIKIRRELG</sequence>
<accession>A0A8X6SEV1</accession>
<comment type="caution">
    <text evidence="1">The sequence shown here is derived from an EMBL/GenBank/DDBJ whole genome shotgun (WGS) entry which is preliminary data.</text>
</comment>
<gene>
    <name evidence="1" type="ORF">TNCV_284171</name>
</gene>
<dbReference type="AlphaFoldDB" id="A0A8X6SEV1"/>